<evidence type="ECO:0000259" key="1">
    <source>
        <dbReference type="Pfam" id="PF01902"/>
    </source>
</evidence>
<organism evidence="2 3">
    <name type="scientific">Alistipes ihumii AP11</name>
    <dbReference type="NCBI Taxonomy" id="1211813"/>
    <lineage>
        <taxon>Bacteria</taxon>
        <taxon>Pseudomonadati</taxon>
        <taxon>Bacteroidota</taxon>
        <taxon>Bacteroidia</taxon>
        <taxon>Bacteroidales</taxon>
        <taxon>Rikenellaceae</taxon>
        <taxon>Alistipes</taxon>
    </lineage>
</organism>
<dbReference type="Gene3D" id="3.90.1490.10">
    <property type="entry name" value="putative n-type atp pyrophosphatase, domain 2"/>
    <property type="match status" value="1"/>
</dbReference>
<dbReference type="Gene3D" id="3.40.50.620">
    <property type="entry name" value="HUPs"/>
    <property type="match status" value="1"/>
</dbReference>
<accession>A0ABY5V145</accession>
<name>A0ABY5V145_9BACT</name>
<proteinExistence type="predicted"/>
<dbReference type="InterPro" id="IPR014729">
    <property type="entry name" value="Rossmann-like_a/b/a_fold"/>
</dbReference>
<dbReference type="SUPFAM" id="SSF52402">
    <property type="entry name" value="Adenine nucleotide alpha hydrolases-like"/>
    <property type="match status" value="1"/>
</dbReference>
<feature type="domain" description="Diphthamide synthase" evidence="1">
    <location>
        <begin position="9"/>
        <end position="200"/>
    </location>
</feature>
<protein>
    <submittedName>
        <fullName evidence="2">Adenine nucleotide alpha hydrolase</fullName>
    </submittedName>
</protein>
<keyword evidence="2" id="KW-0378">Hydrolase</keyword>
<evidence type="ECO:0000313" key="2">
    <source>
        <dbReference type="EMBL" id="UWN57935.1"/>
    </source>
</evidence>
<dbReference type="Proteomes" id="UP001059295">
    <property type="component" value="Chromosome"/>
</dbReference>
<dbReference type="InterPro" id="IPR002761">
    <property type="entry name" value="Diphthami_syn_dom"/>
</dbReference>
<evidence type="ECO:0000313" key="3">
    <source>
        <dbReference type="Proteomes" id="UP001059295"/>
    </source>
</evidence>
<keyword evidence="3" id="KW-1185">Reference proteome</keyword>
<dbReference type="RefSeq" id="WP_019244616.1">
    <property type="nucleotide sequence ID" value="NZ_CAPH01000001.1"/>
</dbReference>
<dbReference type="GO" id="GO:0016787">
    <property type="term" value="F:hydrolase activity"/>
    <property type="evidence" value="ECO:0007669"/>
    <property type="project" value="UniProtKB-KW"/>
</dbReference>
<dbReference type="GeneID" id="82890852"/>
<dbReference type="Pfam" id="PF01902">
    <property type="entry name" value="Diphthami_syn_2"/>
    <property type="match status" value="1"/>
</dbReference>
<gene>
    <name evidence="2" type="ORF">NQ491_03920</name>
</gene>
<dbReference type="CDD" id="cd01994">
    <property type="entry name" value="AANH_PF0828-like"/>
    <property type="match status" value="1"/>
</dbReference>
<dbReference type="EMBL" id="CP102294">
    <property type="protein sequence ID" value="UWN57935.1"/>
    <property type="molecule type" value="Genomic_DNA"/>
</dbReference>
<sequence>MVEQRRRAVFNWSGGKDSALALQTVLREDRYEVVSLLTTVDASNDRSSMHGIPAELLRMQADSIGLPIRIVPTGKGIEDYERAMAEAVGDFVARGAEHFIFGDIFLQDVRAYRERQLEPYGVTVVEPLWGQGPERIMAAFLASGLETVVVTTDASCLGADWIGRTIDGTFRDDLPDGVDPCGENGEYHTFCHAGGMFRYPIPFRLGGPVRRSYTVTLEDGAVKSYAYWFAALTTP</sequence>
<reference evidence="2" key="1">
    <citation type="journal article" date="2022" name="Cell">
        <title>Design, construction, and in vivo augmentation of a complex gut microbiome.</title>
        <authorList>
            <person name="Cheng A.G."/>
            <person name="Ho P.Y."/>
            <person name="Aranda-Diaz A."/>
            <person name="Jain S."/>
            <person name="Yu F.B."/>
            <person name="Meng X."/>
            <person name="Wang M."/>
            <person name="Iakiviak M."/>
            <person name="Nagashima K."/>
            <person name="Zhao A."/>
            <person name="Murugkar P."/>
            <person name="Patil A."/>
            <person name="Atabakhsh K."/>
            <person name="Weakley A."/>
            <person name="Yan J."/>
            <person name="Brumbaugh A.R."/>
            <person name="Higginbottom S."/>
            <person name="Dimas A."/>
            <person name="Shiver A.L."/>
            <person name="Deutschbauer A."/>
            <person name="Neff N."/>
            <person name="Sonnenburg J.L."/>
            <person name="Huang K.C."/>
            <person name="Fischbach M.A."/>
        </authorList>
    </citation>
    <scope>NUCLEOTIDE SEQUENCE</scope>
    <source>
        <strain evidence="2">AP11</strain>
    </source>
</reference>